<keyword evidence="5" id="KW-0677">Repeat</keyword>
<evidence type="ECO:0000256" key="3">
    <source>
        <dbReference type="ARBA" id="ARBA00022490"/>
    </source>
</evidence>
<keyword evidence="6 10" id="KW-0255">Endonuclease</keyword>
<evidence type="ECO:0000256" key="1">
    <source>
        <dbReference type="ARBA" id="ARBA00004496"/>
    </source>
</evidence>
<evidence type="ECO:0000256" key="11">
    <source>
        <dbReference type="SAM" id="MobiDB-lite"/>
    </source>
</evidence>
<feature type="compositionally biased region" description="Basic and acidic residues" evidence="11">
    <location>
        <begin position="341"/>
        <end position="353"/>
    </location>
</feature>
<organism evidence="13 14">
    <name type="scientific">Diplodia intermedia</name>
    <dbReference type="NCBI Taxonomy" id="856260"/>
    <lineage>
        <taxon>Eukaryota</taxon>
        <taxon>Fungi</taxon>
        <taxon>Dikarya</taxon>
        <taxon>Ascomycota</taxon>
        <taxon>Pezizomycotina</taxon>
        <taxon>Dothideomycetes</taxon>
        <taxon>Dothideomycetes incertae sedis</taxon>
        <taxon>Botryosphaeriales</taxon>
        <taxon>Botryosphaeriaceae</taxon>
        <taxon>Diplodia</taxon>
    </lineage>
</organism>
<evidence type="ECO:0000256" key="7">
    <source>
        <dbReference type="ARBA" id="ARBA00022801"/>
    </source>
</evidence>
<feature type="region of interest" description="Disordered" evidence="11">
    <location>
        <begin position="699"/>
        <end position="739"/>
    </location>
</feature>
<protein>
    <recommendedName>
        <fullName evidence="12">VLRF1 domain-containing protein</fullName>
    </recommendedName>
</protein>
<dbReference type="PROSITE" id="PS52044">
    <property type="entry name" value="VLRF1"/>
    <property type="match status" value="1"/>
</dbReference>
<feature type="compositionally biased region" description="Basic and acidic residues" evidence="11">
    <location>
        <begin position="31"/>
        <end position="41"/>
    </location>
</feature>
<feature type="compositionally biased region" description="Acidic residues" evidence="11">
    <location>
        <begin position="800"/>
        <end position="809"/>
    </location>
</feature>
<dbReference type="InterPro" id="IPR034257">
    <property type="entry name" value="Acinus_RRM"/>
</dbReference>
<dbReference type="CDD" id="cd12432">
    <property type="entry name" value="RRM_ACINU"/>
    <property type="match status" value="1"/>
</dbReference>
<evidence type="ECO:0000256" key="8">
    <source>
        <dbReference type="ARBA" id="ARBA00023043"/>
    </source>
</evidence>
<evidence type="ECO:0000256" key="6">
    <source>
        <dbReference type="ARBA" id="ARBA00022759"/>
    </source>
</evidence>
<feature type="region of interest" description="Disordered" evidence="11">
    <location>
        <begin position="1099"/>
        <end position="1133"/>
    </location>
</feature>
<evidence type="ECO:0000256" key="5">
    <source>
        <dbReference type="ARBA" id="ARBA00022737"/>
    </source>
</evidence>
<evidence type="ECO:0000256" key="9">
    <source>
        <dbReference type="ARBA" id="ARBA00023054"/>
    </source>
</evidence>
<dbReference type="InterPro" id="IPR013087">
    <property type="entry name" value="Znf_C2H2_type"/>
</dbReference>
<feature type="region of interest" description="Disordered" evidence="11">
    <location>
        <begin position="517"/>
        <end position="552"/>
    </location>
</feature>
<feature type="compositionally biased region" description="Basic and acidic residues" evidence="11">
    <location>
        <begin position="241"/>
        <end position="253"/>
    </location>
</feature>
<accession>A0ABR3U2Y1</accession>
<keyword evidence="8" id="KW-0040">ANK repeat</keyword>
<keyword evidence="3 10" id="KW-0963">Cytoplasm</keyword>
<feature type="compositionally biased region" description="Acidic residues" evidence="11">
    <location>
        <begin position="257"/>
        <end position="269"/>
    </location>
</feature>
<feature type="compositionally biased region" description="Low complexity" evidence="11">
    <location>
        <begin position="65"/>
        <end position="76"/>
    </location>
</feature>
<dbReference type="PANTHER" id="PTHR16036:SF2">
    <property type="entry name" value="TRNA ENDONUCLEASE ANKZF1"/>
    <property type="match status" value="1"/>
</dbReference>
<evidence type="ECO:0000256" key="4">
    <source>
        <dbReference type="ARBA" id="ARBA00022722"/>
    </source>
</evidence>
<evidence type="ECO:0000256" key="10">
    <source>
        <dbReference type="PROSITE-ProRule" id="PRU01389"/>
    </source>
</evidence>
<feature type="region of interest" description="Disordered" evidence="11">
    <location>
        <begin position="791"/>
        <end position="819"/>
    </location>
</feature>
<dbReference type="InterPro" id="IPR003034">
    <property type="entry name" value="SAP_dom"/>
</dbReference>
<dbReference type="InterPro" id="IPR047139">
    <property type="entry name" value="ANKZ1/VMS1"/>
</dbReference>
<comment type="domain">
    <text evidence="10">The VLRF1 domain mediates binding to the 60S ribosomal subunit.</text>
</comment>
<dbReference type="InterPro" id="IPR041175">
    <property type="entry name" value="VLRF1/Vms1"/>
</dbReference>
<feature type="region of interest" description="Disordered" evidence="11">
    <location>
        <begin position="16"/>
        <end position="383"/>
    </location>
</feature>
<dbReference type="SUPFAM" id="SSF48403">
    <property type="entry name" value="Ankyrin repeat"/>
    <property type="match status" value="1"/>
</dbReference>
<feature type="active site" evidence="10">
    <location>
        <position position="983"/>
    </location>
</feature>
<comment type="caution">
    <text evidence="13">The sequence shown here is derived from an EMBL/GenBank/DDBJ whole genome shotgun (WGS) entry which is preliminary data.</text>
</comment>
<sequence>MTDYSKQTVAQLRQVLKERGIPSTGLTRKQQIIEKLQDHDATAAAEEEDASTTEAAPVADEPEATTEAQDASAASDDAAEATPPPAPEQQDDAPVPQPAEDATIEKVSGDAAPQAEPPVALPHHEPIQPAEETPSADGVAGHDFQEDAPAPAPVEQDDATPRPTTANTSVSQTPIPTHERPSPTPVVEARASTADSSRLGSPELKEDNRKRKRRSVTPPIPPEEAVKKRLKQDDDNAPVVHLHEDADAPEPKTTDTVMEEADVPVDAEPAETVLPAKTSDNVVDVTGSKAVEDLKKSESEHRNDPGEGERGQQVLEEREEERTRSRSQEETTQVRRPSTSHKAEKEGRFKSALEDATSAPAGSGPVETGPAPEEDDREISPALHPATRGLYIREFMRPLQLPALKKHLISLASPPSTSEPDTDVLELFHLDPIRTHVLALFNSVSAAARVRSALHGAVWPVERTRKALWADFVPDEKVGEWIDYEEKEGGGRMGKRWEVVYEPDDGESGVRAELREVGAPGPVPRPPARASVSAGSPAASSAPAKKPPTGPAAEKSFLALDKLFRSTTAKPKLYFLPVEKDVAEKRLDELDRCTSRDWKPSDAAGGTERRYTFEDGDVLVDAGPDAETFDGVRGRGRVQYRGAFGPGGGGGPGGRFRDRGWGVQHGMGGPPDGGSGVFDLPKDILDTLSVKEQSAAALAAATAADANDASPGPTQPRRRSPEDADADDEKDGEGDSVPATACGLCNLTFASLEEQRGHVRSDLHGYNLKQKMRGAAPVSEAEFERLVGELDESISGSDSSDSESDEEDATGGQKGGGDTTLSALLRKQAKIADASGAEEVAAVARKRKRGAGKPPMLWFTCESLPGEVNLGVYRAILSDAEQEDENGLAETIRRKQIPPQQVGAKKEESNEGDGGGVKLPVTPEIGPHYFLCMIGGGHFAAMIVALAPKTGKKHTGQSERQATVVAHKTFHRYTTRRKQGGSQSANDSAKGAAHSAGSSLRRYNEAALTSEVRALLSEWKDMIDTADLLFIRATGSTNRRTLYGPYDGQILRHNDPRIRGFPFSTRRATQSELMRSFIELTRVKVSRVDEAALAAAAESAAAAQATPPSRTSTPSKPTKPKPTPEEEEALLHSSQLQALIRRSKAPALVSYIQSNNLSPNFRFHPLDTDKNYHAPTPLHLAAHMNAPVLVLALLTKAKADPAVANLDEKTPFELAGDRATRDAFRIARYELGDEAADWGAARVPAGVSRAEVEKASSAEKAEEAAREAERRKTETERLRREEEQREQERREKRVGKGKALGSAGLTEKTAGEKREEEARGLTPEMRMRLERERRARAAEERLKRMQGGR</sequence>
<keyword evidence="7 10" id="KW-0378">Hydrolase</keyword>
<dbReference type="Pfam" id="PF18826">
    <property type="entry name" value="bVLRF1"/>
    <property type="match status" value="1"/>
</dbReference>
<reference evidence="13 14" key="1">
    <citation type="journal article" date="2023" name="Plant Dis.">
        <title>First Report of Diplodia intermedia Causing Canker and Dieback Diseases on Apple Trees in Canada.</title>
        <authorList>
            <person name="Ellouze W."/>
            <person name="Ilyukhin E."/>
            <person name="Sulman M."/>
            <person name="Ali S."/>
        </authorList>
    </citation>
    <scope>NUCLEOTIDE SEQUENCE [LARGE SCALE GENOMIC DNA]</scope>
    <source>
        <strain evidence="13 14">M45-28</strain>
    </source>
</reference>
<keyword evidence="9" id="KW-0175">Coiled coil</keyword>
<feature type="compositionally biased region" description="Polar residues" evidence="11">
    <location>
        <begin position="162"/>
        <end position="175"/>
    </location>
</feature>
<dbReference type="InterPro" id="IPR036361">
    <property type="entry name" value="SAP_dom_sf"/>
</dbReference>
<gene>
    <name evidence="13" type="ORF">SLS58_001305</name>
</gene>
<dbReference type="PROSITE" id="PS00028">
    <property type="entry name" value="ZINC_FINGER_C2H2_1"/>
    <property type="match status" value="1"/>
</dbReference>
<dbReference type="Proteomes" id="UP001521184">
    <property type="component" value="Unassembled WGS sequence"/>
</dbReference>
<evidence type="ECO:0000313" key="13">
    <source>
        <dbReference type="EMBL" id="KAL1649929.1"/>
    </source>
</evidence>
<feature type="region of interest" description="Disordered" evidence="11">
    <location>
        <begin position="1251"/>
        <end position="1349"/>
    </location>
</feature>
<feature type="compositionally biased region" description="Basic and acidic residues" evidence="11">
    <location>
        <begin position="1251"/>
        <end position="1291"/>
    </location>
</feature>
<proteinExistence type="inferred from homology"/>
<comment type="similarity">
    <text evidence="2 10">Belongs to the ANKZF1/VMS1 family.</text>
</comment>
<dbReference type="InterPro" id="IPR036770">
    <property type="entry name" value="Ankyrin_rpt-contain_sf"/>
</dbReference>
<feature type="compositionally biased region" description="Low complexity" evidence="11">
    <location>
        <begin position="699"/>
        <end position="709"/>
    </location>
</feature>
<feature type="compositionally biased region" description="Basic and acidic residues" evidence="11">
    <location>
        <begin position="290"/>
        <end position="310"/>
    </location>
</feature>
<dbReference type="Gene3D" id="1.10.720.30">
    <property type="entry name" value="SAP domain"/>
    <property type="match status" value="1"/>
</dbReference>
<evidence type="ECO:0000259" key="12">
    <source>
        <dbReference type="PROSITE" id="PS52044"/>
    </source>
</evidence>
<dbReference type="EMBL" id="JAKEKT020000005">
    <property type="protein sequence ID" value="KAL1649929.1"/>
    <property type="molecule type" value="Genomic_DNA"/>
</dbReference>
<feature type="compositionally biased region" description="Basic and acidic residues" evidence="11">
    <location>
        <begin position="224"/>
        <end position="234"/>
    </location>
</feature>
<comment type="subcellular location">
    <subcellularLocation>
        <location evidence="1">Cytoplasm</location>
    </subcellularLocation>
</comment>
<evidence type="ECO:0000256" key="2">
    <source>
        <dbReference type="ARBA" id="ARBA00009262"/>
    </source>
</evidence>
<feature type="region of interest" description="Disordered" evidence="11">
    <location>
        <begin position="886"/>
        <end position="917"/>
    </location>
</feature>
<feature type="compositionally biased region" description="Low complexity" evidence="11">
    <location>
        <begin position="1099"/>
        <end position="1116"/>
    </location>
</feature>
<feature type="domain" description="VLRF1" evidence="12">
    <location>
        <begin position="925"/>
        <end position="1083"/>
    </location>
</feature>
<keyword evidence="4 10" id="KW-0540">Nuclease</keyword>
<feature type="region of interest" description="Disordered" evidence="11">
    <location>
        <begin position="971"/>
        <end position="996"/>
    </location>
</feature>
<feature type="compositionally biased region" description="Acidic residues" evidence="11">
    <location>
        <begin position="723"/>
        <end position="734"/>
    </location>
</feature>
<keyword evidence="14" id="KW-1185">Reference proteome</keyword>
<feature type="compositionally biased region" description="Basic and acidic residues" evidence="11">
    <location>
        <begin position="1309"/>
        <end position="1343"/>
    </location>
</feature>
<evidence type="ECO:0000313" key="14">
    <source>
        <dbReference type="Proteomes" id="UP001521184"/>
    </source>
</evidence>
<name>A0ABR3U2Y1_9PEZI</name>
<dbReference type="PANTHER" id="PTHR16036">
    <property type="entry name" value="ANKYRIN REPEAT AND ZINC FINGER DOMAIN-CONTAINING PROTEIN 1"/>
    <property type="match status" value="1"/>
</dbReference>
<dbReference type="Pfam" id="PF02037">
    <property type="entry name" value="SAP"/>
    <property type="match status" value="1"/>
</dbReference>
<feature type="compositionally biased region" description="Low complexity" evidence="11">
    <location>
        <begin position="92"/>
        <end position="101"/>
    </location>
</feature>
<feature type="compositionally biased region" description="Low complexity" evidence="11">
    <location>
        <begin position="528"/>
        <end position="544"/>
    </location>
</feature>
<dbReference type="Gene3D" id="1.25.40.20">
    <property type="entry name" value="Ankyrin repeat-containing domain"/>
    <property type="match status" value="1"/>
</dbReference>
<feature type="compositionally biased region" description="Basic and acidic residues" evidence="11">
    <location>
        <begin position="320"/>
        <end position="333"/>
    </location>
</feature>
<dbReference type="SUPFAM" id="SSF68906">
    <property type="entry name" value="SAP domain"/>
    <property type="match status" value="1"/>
</dbReference>